<reference evidence="10" key="1">
    <citation type="submission" date="2016-10" db="EMBL/GenBank/DDBJ databases">
        <authorList>
            <person name="Varghese N."/>
        </authorList>
    </citation>
    <scope>NUCLEOTIDE SEQUENCE [LARGE SCALE GENOMIC DNA]</scope>
    <source>
        <strain evidence="10">DSM 12489</strain>
    </source>
</reference>
<dbReference type="InterPro" id="IPR035906">
    <property type="entry name" value="MetI-like_sf"/>
</dbReference>
<dbReference type="GO" id="GO:0055085">
    <property type="term" value="P:transmembrane transport"/>
    <property type="evidence" value="ECO:0007669"/>
    <property type="project" value="InterPro"/>
</dbReference>
<evidence type="ECO:0000256" key="5">
    <source>
        <dbReference type="ARBA" id="ARBA00022989"/>
    </source>
</evidence>
<evidence type="ECO:0000256" key="1">
    <source>
        <dbReference type="ARBA" id="ARBA00004651"/>
    </source>
</evidence>
<evidence type="ECO:0000256" key="6">
    <source>
        <dbReference type="ARBA" id="ARBA00023136"/>
    </source>
</evidence>
<keyword evidence="3" id="KW-1003">Cell membrane</keyword>
<keyword evidence="2 7" id="KW-0813">Transport</keyword>
<dbReference type="Gene3D" id="1.10.3720.10">
    <property type="entry name" value="MetI-like"/>
    <property type="match status" value="1"/>
</dbReference>
<dbReference type="SUPFAM" id="SSF161098">
    <property type="entry name" value="MetI-like"/>
    <property type="match status" value="1"/>
</dbReference>
<sequence>MLRRTKTNWIAMAFLIVGSLCILFPIYMAIMVSVKNPEELAQSVLGFPAQIHWGNFQQAMAVTHYFHTFLNSLFITCFAVILTVLTHSMVAYAIARNMHKRFYRYLYNYFFAAMFVPFPILMLPLVRQMSHLGLADRVGLIILYIVYGISQNVFLYVGYLKSIPMELEEAALVDGANRWRIFWRVVFPLMAPMNATVAILTGLWAWNDFLLPLVMLSNPNQYTLPLVQYAFQSQYSTNYSLAFASYLLALLPMVILYIFFQKWIVNNVTKGAIK</sequence>
<dbReference type="InterPro" id="IPR000515">
    <property type="entry name" value="MetI-like"/>
</dbReference>
<evidence type="ECO:0000256" key="3">
    <source>
        <dbReference type="ARBA" id="ARBA00022475"/>
    </source>
</evidence>
<dbReference type="PANTHER" id="PTHR43744:SF12">
    <property type="entry name" value="ABC TRANSPORTER PERMEASE PROTEIN MG189-RELATED"/>
    <property type="match status" value="1"/>
</dbReference>
<comment type="similarity">
    <text evidence="7">Belongs to the binding-protein-dependent transport system permease family.</text>
</comment>
<dbReference type="AlphaFoldDB" id="A0A1H2VXP9"/>
<dbReference type="Pfam" id="PF00528">
    <property type="entry name" value="BPD_transp_1"/>
    <property type="match status" value="1"/>
</dbReference>
<feature type="transmembrane region" description="Helical" evidence="7">
    <location>
        <begin position="138"/>
        <end position="160"/>
    </location>
</feature>
<accession>A0A1H2VXP9</accession>
<evidence type="ECO:0000259" key="8">
    <source>
        <dbReference type="PROSITE" id="PS50928"/>
    </source>
</evidence>
<dbReference type="RefSeq" id="WP_074693363.1">
    <property type="nucleotide sequence ID" value="NZ_FNOJ01000012.1"/>
</dbReference>
<feature type="domain" description="ABC transmembrane type-1" evidence="8">
    <location>
        <begin position="69"/>
        <end position="260"/>
    </location>
</feature>
<evidence type="ECO:0000313" key="9">
    <source>
        <dbReference type="EMBL" id="SDW73093.1"/>
    </source>
</evidence>
<evidence type="ECO:0000313" key="10">
    <source>
        <dbReference type="Proteomes" id="UP000182589"/>
    </source>
</evidence>
<dbReference type="GO" id="GO:0005886">
    <property type="term" value="C:plasma membrane"/>
    <property type="evidence" value="ECO:0007669"/>
    <property type="project" value="UniProtKB-SubCell"/>
</dbReference>
<dbReference type="CDD" id="cd06261">
    <property type="entry name" value="TM_PBP2"/>
    <property type="match status" value="1"/>
</dbReference>
<keyword evidence="4 7" id="KW-0812">Transmembrane</keyword>
<evidence type="ECO:0000256" key="2">
    <source>
        <dbReference type="ARBA" id="ARBA00022448"/>
    </source>
</evidence>
<dbReference type="EMBL" id="FNOJ01000012">
    <property type="protein sequence ID" value="SDW73093.1"/>
    <property type="molecule type" value="Genomic_DNA"/>
</dbReference>
<keyword evidence="5 7" id="KW-1133">Transmembrane helix</keyword>
<keyword evidence="6 7" id="KW-0472">Membrane</keyword>
<feature type="transmembrane region" description="Helical" evidence="7">
    <location>
        <begin position="106"/>
        <end position="126"/>
    </location>
</feature>
<gene>
    <name evidence="9" type="ORF">SAMN04489725_11270</name>
</gene>
<name>A0A1H2VXP9_9BACL</name>
<feature type="transmembrane region" description="Helical" evidence="7">
    <location>
        <begin position="181"/>
        <end position="206"/>
    </location>
</feature>
<evidence type="ECO:0000256" key="7">
    <source>
        <dbReference type="RuleBase" id="RU363032"/>
    </source>
</evidence>
<dbReference type="PROSITE" id="PS50928">
    <property type="entry name" value="ABC_TM1"/>
    <property type="match status" value="1"/>
</dbReference>
<organism evidence="9 10">
    <name type="scientific">Alicyclobacillus hesperidum</name>
    <dbReference type="NCBI Taxonomy" id="89784"/>
    <lineage>
        <taxon>Bacteria</taxon>
        <taxon>Bacillati</taxon>
        <taxon>Bacillota</taxon>
        <taxon>Bacilli</taxon>
        <taxon>Bacillales</taxon>
        <taxon>Alicyclobacillaceae</taxon>
        <taxon>Alicyclobacillus</taxon>
    </lineage>
</organism>
<feature type="transmembrane region" description="Helical" evidence="7">
    <location>
        <begin position="9"/>
        <end position="30"/>
    </location>
</feature>
<feature type="transmembrane region" description="Helical" evidence="7">
    <location>
        <begin position="73"/>
        <end position="94"/>
    </location>
</feature>
<dbReference type="Proteomes" id="UP000182589">
    <property type="component" value="Unassembled WGS sequence"/>
</dbReference>
<protein>
    <submittedName>
        <fullName evidence="9">Carbohydrate ABC transporter membrane protein 2, CUT1 family</fullName>
    </submittedName>
</protein>
<dbReference type="PANTHER" id="PTHR43744">
    <property type="entry name" value="ABC TRANSPORTER PERMEASE PROTEIN MG189-RELATED-RELATED"/>
    <property type="match status" value="1"/>
</dbReference>
<evidence type="ECO:0000256" key="4">
    <source>
        <dbReference type="ARBA" id="ARBA00022692"/>
    </source>
</evidence>
<feature type="transmembrane region" description="Helical" evidence="7">
    <location>
        <begin position="239"/>
        <end position="260"/>
    </location>
</feature>
<dbReference type="STRING" id="89784.SAMN04489725_11270"/>
<keyword evidence="10" id="KW-1185">Reference proteome</keyword>
<comment type="subcellular location">
    <subcellularLocation>
        <location evidence="1 7">Cell membrane</location>
        <topology evidence="1 7">Multi-pass membrane protein</topology>
    </subcellularLocation>
</comment>
<proteinExistence type="inferred from homology"/>